<evidence type="ECO:0000256" key="1">
    <source>
        <dbReference type="SAM" id="SignalP"/>
    </source>
</evidence>
<feature type="chain" id="PRO_5007573540" evidence="1">
    <location>
        <begin position="23"/>
        <end position="104"/>
    </location>
</feature>
<keyword evidence="1" id="KW-0732">Signal</keyword>
<reference evidence="2 3" key="1">
    <citation type="submission" date="2016-03" db="EMBL/GenBank/DDBJ databases">
        <authorList>
            <person name="Ploux O."/>
        </authorList>
    </citation>
    <scope>NUCLEOTIDE SEQUENCE [LARGE SCALE GENOMIC DNA]</scope>
    <source>
        <strain evidence="2 3">BER2</strain>
    </source>
</reference>
<gene>
    <name evidence="2" type="ORF">AZI85_00755</name>
</gene>
<evidence type="ECO:0000313" key="3">
    <source>
        <dbReference type="Proteomes" id="UP000075391"/>
    </source>
</evidence>
<dbReference type="Proteomes" id="UP000075391">
    <property type="component" value="Unassembled WGS sequence"/>
</dbReference>
<dbReference type="AlphaFoldDB" id="A0A150WVQ5"/>
<protein>
    <submittedName>
        <fullName evidence="2">Uncharacterized protein</fullName>
    </submittedName>
</protein>
<name>A0A150WVQ5_BDEBC</name>
<dbReference type="RefSeq" id="WP_063242293.1">
    <property type="nucleotide sequence ID" value="NZ_LUKF01000001.1"/>
</dbReference>
<dbReference type="OrthoDB" id="5295546at2"/>
<evidence type="ECO:0000313" key="2">
    <source>
        <dbReference type="EMBL" id="KYG70509.1"/>
    </source>
</evidence>
<comment type="caution">
    <text evidence="2">The sequence shown here is derived from an EMBL/GenBank/DDBJ whole genome shotgun (WGS) entry which is preliminary data.</text>
</comment>
<feature type="signal peptide" evidence="1">
    <location>
        <begin position="1"/>
        <end position="22"/>
    </location>
</feature>
<dbReference type="EMBL" id="LUKF01000001">
    <property type="protein sequence ID" value="KYG70509.1"/>
    <property type="molecule type" value="Genomic_DNA"/>
</dbReference>
<sequence length="104" mass="11659">MKWILIAALIATATISVNPAFARSAARGPANAEEHRSLEDTIKKIREDDEGIVVLFTKNPGSYYLRRDVENFDGLRKKLEEAFKAKKPVSVTFDAVQLNILEVK</sequence>
<proteinExistence type="predicted"/>
<accession>A0A150WVQ5</accession>
<organism evidence="2 3">
    <name type="scientific">Bdellovibrio bacteriovorus</name>
    <dbReference type="NCBI Taxonomy" id="959"/>
    <lineage>
        <taxon>Bacteria</taxon>
        <taxon>Pseudomonadati</taxon>
        <taxon>Bdellovibrionota</taxon>
        <taxon>Bdellovibrionia</taxon>
        <taxon>Bdellovibrionales</taxon>
        <taxon>Pseudobdellovibrionaceae</taxon>
        <taxon>Bdellovibrio</taxon>
    </lineage>
</organism>